<gene>
    <name evidence="3" type="ORF">H3H32_26050</name>
</gene>
<sequence>MAVRLLQLDKKYAFVIVAIRCLITTSAWAQLGPTGGRDTSFTVRKSYIQEKKYHPEITIVDSTLPAGVRVARAIAYSNPVANRKLLLDVYSPVASGKTNPAVLMIHGGGWRSGDRSHNNTLAGQLAGKGFVAIPVEYRLSPEALYPAGVHDVKAAIRWVRANAKKYAIDPNRIAVLGFSAGGQLAALVGTTNGNKVLEGTGGNAKQSSDVQAIVDIDGVLAFIHPESAEGNDTKSISAGTYWFGYSKEQKPELWQEASALNHLDKYTPPILFLNSSVDRMHAGRDDLLAKLKPFGTYSEVHTFADAPHTFMFFNPWFTPTLTYITNFLHKVLAR</sequence>
<dbReference type="InterPro" id="IPR029058">
    <property type="entry name" value="AB_hydrolase_fold"/>
</dbReference>
<dbReference type="PANTHER" id="PTHR48081:SF13">
    <property type="entry name" value="ALPHA_BETA HYDROLASE"/>
    <property type="match status" value="1"/>
</dbReference>
<dbReference type="SUPFAM" id="SSF53474">
    <property type="entry name" value="alpha/beta-Hydrolases"/>
    <property type="match status" value="1"/>
</dbReference>
<evidence type="ECO:0000313" key="4">
    <source>
        <dbReference type="Proteomes" id="UP000515369"/>
    </source>
</evidence>
<evidence type="ECO:0000256" key="1">
    <source>
        <dbReference type="ARBA" id="ARBA00022801"/>
    </source>
</evidence>
<accession>A0A7G5GRA4</accession>
<dbReference type="GO" id="GO:0016787">
    <property type="term" value="F:hydrolase activity"/>
    <property type="evidence" value="ECO:0007669"/>
    <property type="project" value="UniProtKB-KW"/>
</dbReference>
<evidence type="ECO:0000313" key="3">
    <source>
        <dbReference type="EMBL" id="QMW01396.1"/>
    </source>
</evidence>
<keyword evidence="4" id="KW-1185">Reference proteome</keyword>
<dbReference type="PANTHER" id="PTHR48081">
    <property type="entry name" value="AB HYDROLASE SUPERFAMILY PROTEIN C4A8.06C"/>
    <property type="match status" value="1"/>
</dbReference>
<dbReference type="Gene3D" id="3.40.50.1820">
    <property type="entry name" value="alpha/beta hydrolase"/>
    <property type="match status" value="1"/>
</dbReference>
<proteinExistence type="predicted"/>
<dbReference type="KEGG" id="sfol:H3H32_26050"/>
<protein>
    <submittedName>
        <fullName evidence="3">Alpha/beta hydrolase</fullName>
    </submittedName>
</protein>
<dbReference type="InterPro" id="IPR050300">
    <property type="entry name" value="GDXG_lipolytic_enzyme"/>
</dbReference>
<organism evidence="3 4">
    <name type="scientific">Spirosoma foliorum</name>
    <dbReference type="NCBI Taxonomy" id="2710596"/>
    <lineage>
        <taxon>Bacteria</taxon>
        <taxon>Pseudomonadati</taxon>
        <taxon>Bacteroidota</taxon>
        <taxon>Cytophagia</taxon>
        <taxon>Cytophagales</taxon>
        <taxon>Cytophagaceae</taxon>
        <taxon>Spirosoma</taxon>
    </lineage>
</organism>
<keyword evidence="1 3" id="KW-0378">Hydrolase</keyword>
<name>A0A7G5GRA4_9BACT</name>
<dbReference type="RefSeq" id="WP_182458678.1">
    <property type="nucleotide sequence ID" value="NZ_CP059732.1"/>
</dbReference>
<dbReference type="Proteomes" id="UP000515369">
    <property type="component" value="Chromosome"/>
</dbReference>
<dbReference type="Pfam" id="PF20434">
    <property type="entry name" value="BD-FAE"/>
    <property type="match status" value="1"/>
</dbReference>
<dbReference type="AlphaFoldDB" id="A0A7G5GRA4"/>
<evidence type="ECO:0000259" key="2">
    <source>
        <dbReference type="Pfam" id="PF20434"/>
    </source>
</evidence>
<feature type="domain" description="BD-FAE-like" evidence="2">
    <location>
        <begin position="87"/>
        <end position="279"/>
    </location>
</feature>
<reference evidence="3 4" key="1">
    <citation type="submission" date="2020-07" db="EMBL/GenBank/DDBJ databases">
        <title>Spirosoma foliorum sp. nov., isolated from the leaves on the Nejang mountain Korea, Republic of.</title>
        <authorList>
            <person name="Ho H."/>
            <person name="Lee Y.-J."/>
            <person name="Nurcahyanto D.-A."/>
            <person name="Kim S.-G."/>
        </authorList>
    </citation>
    <scope>NUCLEOTIDE SEQUENCE [LARGE SCALE GENOMIC DNA]</scope>
    <source>
        <strain evidence="3 4">PL0136</strain>
    </source>
</reference>
<dbReference type="InterPro" id="IPR049492">
    <property type="entry name" value="BD-FAE-like_dom"/>
</dbReference>
<dbReference type="EMBL" id="CP059732">
    <property type="protein sequence ID" value="QMW01396.1"/>
    <property type="molecule type" value="Genomic_DNA"/>
</dbReference>